<sequence>MGYEIFIFGEEIDVTKYKPEDFVLRENKCIASFNTKEKASFAIDDINKSHSCKAFFTTEIRNLLNKPLLEYENLPNLDYFNLIENNFYKEEQFIILNDSALSLLKIKNEDVLTDYRNKINGNIKISSTGIFMINRFKNALKCYVQDFTQPFNDFYFDSDISDVLFSNSDTFMAVYTQHYVYIIDIYKGIILISRELEEIAFGAEEYLVYFFNSKKAYCLRSNQFLDFPKDLNVVKCNDNQSFNFFKGKSQKIIYQTNGHKTVKTQANIENIYFGFVNSLGYAFITKKIKDSRLYSLEIYCDDKIFAITFDNKPKSYVVSDKMIVVFSSNNLVFYRRLDKVFSKFKEIEKNGDILLSLFGNVSCIFDDFTENLEFYDKGELRCVYLHRKCTKLQWSTSGLYLAAISNESGVLQLFNNNGKLLFKKVYNVFDKFIWRPFIKLNSTEKEMIKEYDLNKYIDDLSTSKVEEYNLDVLIANWKTFLIGKQKLLQNKN</sequence>
<dbReference type="AlphaFoldDB" id="A0A0F9WGM4"/>
<dbReference type="OrthoDB" id="2194683at2759"/>
<protein>
    <submittedName>
        <fullName evidence="1">Metal-dependent hydrolase of the beta-lactamase superfamily iii</fullName>
    </submittedName>
</protein>
<dbReference type="VEuPathDB" id="MicrosporidiaDB:NCER_100880"/>
<dbReference type="Proteomes" id="UP000034350">
    <property type="component" value="Unassembled WGS sequence"/>
</dbReference>
<dbReference type="VEuPathDB" id="MicrosporidiaDB:AAJ76_300099124"/>
<evidence type="ECO:0000313" key="2">
    <source>
        <dbReference type="Proteomes" id="UP000034350"/>
    </source>
</evidence>
<organism evidence="1 2">
    <name type="scientific">Vairimorpha ceranae</name>
    <dbReference type="NCBI Taxonomy" id="40302"/>
    <lineage>
        <taxon>Eukaryota</taxon>
        <taxon>Fungi</taxon>
        <taxon>Fungi incertae sedis</taxon>
        <taxon>Microsporidia</taxon>
        <taxon>Nosematidae</taxon>
        <taxon>Vairimorpha</taxon>
    </lineage>
</organism>
<reference evidence="1 2" key="1">
    <citation type="journal article" date="2015" name="Environ. Microbiol.">
        <title>Genome analyses suggest the presence of polyploidy and recent human-driven expansions in eight global populations of the honeybee pathogen Nosema ceranae.</title>
        <authorList>
            <person name="Pelin A."/>
            <person name="Selman M."/>
            <person name="Aris-Brosou S."/>
            <person name="Farinelli L."/>
            <person name="Corradi N."/>
        </authorList>
    </citation>
    <scope>NUCLEOTIDE SEQUENCE [LARGE SCALE GENOMIC DNA]</scope>
    <source>
        <strain evidence="1 2">PA08 1199</strain>
    </source>
</reference>
<dbReference type="VEuPathDB" id="MicrosporidiaDB:G9O61_00g015920"/>
<gene>
    <name evidence="1" type="ORF">AAJ76_300099124</name>
</gene>
<name>A0A0F9WGM4_9MICR</name>
<proteinExistence type="predicted"/>
<accession>A0A0F9WGM4</accession>
<dbReference type="InterPro" id="IPR036322">
    <property type="entry name" value="WD40_repeat_dom_sf"/>
</dbReference>
<evidence type="ECO:0000313" key="1">
    <source>
        <dbReference type="EMBL" id="KKO76446.1"/>
    </source>
</evidence>
<dbReference type="VEuPathDB" id="MicrosporidiaDB:G9O61_00g009610"/>
<dbReference type="OMA" id="KFFANET"/>
<keyword evidence="1" id="KW-0378">Hydrolase</keyword>
<dbReference type="SUPFAM" id="SSF50978">
    <property type="entry name" value="WD40 repeat-like"/>
    <property type="match status" value="1"/>
</dbReference>
<dbReference type="EMBL" id="JPQZ01000003">
    <property type="protein sequence ID" value="KKO76446.1"/>
    <property type="molecule type" value="Genomic_DNA"/>
</dbReference>
<dbReference type="RefSeq" id="XP_024332188.1">
    <property type="nucleotide sequence ID" value="XM_024475127.1"/>
</dbReference>
<dbReference type="GeneID" id="36320059"/>
<keyword evidence="2" id="KW-1185">Reference proteome</keyword>
<dbReference type="GO" id="GO:0016787">
    <property type="term" value="F:hydrolase activity"/>
    <property type="evidence" value="ECO:0007669"/>
    <property type="project" value="UniProtKB-KW"/>
</dbReference>
<comment type="caution">
    <text evidence="1">The sequence shown here is derived from an EMBL/GenBank/DDBJ whole genome shotgun (WGS) entry which is preliminary data.</text>
</comment>